<feature type="compositionally biased region" description="Acidic residues" evidence="1">
    <location>
        <begin position="43"/>
        <end position="53"/>
    </location>
</feature>
<comment type="caution">
    <text evidence="2">The sequence shown here is derived from an EMBL/GenBank/DDBJ whole genome shotgun (WGS) entry which is preliminary data.</text>
</comment>
<evidence type="ECO:0000313" key="3">
    <source>
        <dbReference type="Proteomes" id="UP000094569"/>
    </source>
</evidence>
<dbReference type="Proteomes" id="UP000094569">
    <property type="component" value="Unassembled WGS sequence"/>
</dbReference>
<gene>
    <name evidence="2" type="ORF">SI65_09597</name>
</gene>
<sequence>MSQLCELHMGINRLLDTVSLTPRLPLTYIGILGECYEIVRDDSDPDPDDDDATTTEQPDIGTDIPPAFPNDKVPVLDEPIRCDEEEEENSEQGLGGKFWLRESFNEDKAEIFKARRGVL</sequence>
<accession>A0A1E3B2Q9</accession>
<dbReference type="AlphaFoldDB" id="A0A1E3B2Q9"/>
<reference evidence="2 3" key="1">
    <citation type="journal article" date="2016" name="BMC Genomics">
        <title>Comparative genomic and transcriptomic analyses of the Fuzhuan brick tea-fermentation fungus Aspergillus cristatus.</title>
        <authorList>
            <person name="Ge Y."/>
            <person name="Wang Y."/>
            <person name="Liu Y."/>
            <person name="Tan Y."/>
            <person name="Ren X."/>
            <person name="Zhang X."/>
            <person name="Hyde K.D."/>
            <person name="Liu Y."/>
            <person name="Liu Z."/>
        </authorList>
    </citation>
    <scope>NUCLEOTIDE SEQUENCE [LARGE SCALE GENOMIC DNA]</scope>
    <source>
        <strain evidence="2 3">GZAAS20.1005</strain>
    </source>
</reference>
<evidence type="ECO:0000313" key="2">
    <source>
        <dbReference type="EMBL" id="ODM15101.1"/>
    </source>
</evidence>
<keyword evidence="3" id="KW-1185">Reference proteome</keyword>
<organism evidence="2 3">
    <name type="scientific">Aspergillus cristatus</name>
    <name type="common">Chinese Fuzhuan brick tea-fermentation fungus</name>
    <name type="synonym">Eurotium cristatum</name>
    <dbReference type="NCBI Taxonomy" id="573508"/>
    <lineage>
        <taxon>Eukaryota</taxon>
        <taxon>Fungi</taxon>
        <taxon>Dikarya</taxon>
        <taxon>Ascomycota</taxon>
        <taxon>Pezizomycotina</taxon>
        <taxon>Eurotiomycetes</taxon>
        <taxon>Eurotiomycetidae</taxon>
        <taxon>Eurotiales</taxon>
        <taxon>Aspergillaceae</taxon>
        <taxon>Aspergillus</taxon>
        <taxon>Aspergillus subgen. Aspergillus</taxon>
    </lineage>
</organism>
<evidence type="ECO:0000256" key="1">
    <source>
        <dbReference type="SAM" id="MobiDB-lite"/>
    </source>
</evidence>
<protein>
    <submittedName>
        <fullName evidence="2">Uncharacterized protein</fullName>
    </submittedName>
</protein>
<dbReference type="VEuPathDB" id="FungiDB:SI65_09597"/>
<dbReference type="EMBL" id="JXNT01000019">
    <property type="protein sequence ID" value="ODM15101.1"/>
    <property type="molecule type" value="Genomic_DNA"/>
</dbReference>
<name>A0A1E3B2Q9_ASPCR</name>
<proteinExistence type="predicted"/>
<feature type="region of interest" description="Disordered" evidence="1">
    <location>
        <begin position="39"/>
        <end position="73"/>
    </location>
</feature>